<keyword evidence="3" id="KW-1185">Reference proteome</keyword>
<feature type="region of interest" description="Disordered" evidence="1">
    <location>
        <begin position="75"/>
        <end position="102"/>
    </location>
</feature>
<organism evidence="2 3">
    <name type="scientific">Ensete ventricosum</name>
    <name type="common">Abyssinian banana</name>
    <name type="synonym">Musa ensete</name>
    <dbReference type="NCBI Taxonomy" id="4639"/>
    <lineage>
        <taxon>Eukaryota</taxon>
        <taxon>Viridiplantae</taxon>
        <taxon>Streptophyta</taxon>
        <taxon>Embryophyta</taxon>
        <taxon>Tracheophyta</taxon>
        <taxon>Spermatophyta</taxon>
        <taxon>Magnoliopsida</taxon>
        <taxon>Liliopsida</taxon>
        <taxon>Zingiberales</taxon>
        <taxon>Musaceae</taxon>
        <taxon>Ensete</taxon>
    </lineage>
</organism>
<accession>A0AAV8Q4W0</accession>
<name>A0AAV8Q4W0_ENSVE</name>
<proteinExistence type="predicted"/>
<dbReference type="EMBL" id="JAQQAF010000008">
    <property type="protein sequence ID" value="KAJ8466294.1"/>
    <property type="molecule type" value="Genomic_DNA"/>
</dbReference>
<feature type="compositionally biased region" description="Basic and acidic residues" evidence="1">
    <location>
        <begin position="80"/>
        <end position="91"/>
    </location>
</feature>
<comment type="caution">
    <text evidence="2">The sequence shown here is derived from an EMBL/GenBank/DDBJ whole genome shotgun (WGS) entry which is preliminary data.</text>
</comment>
<evidence type="ECO:0000313" key="3">
    <source>
        <dbReference type="Proteomes" id="UP001222027"/>
    </source>
</evidence>
<sequence>MKRAAEAATRQRILEFGHGLGIKLRRTTSYQNYSAHLPMALMAWPTTDRRQWSARRQRGCLGAVRPNRKQASAMLSQLNKGEDWVEPHRPPPTEGRGGRVPANTVELLRKEIYGISSLSTTPPPSISVAASHFRGGAAIAGGGRAA</sequence>
<evidence type="ECO:0000313" key="2">
    <source>
        <dbReference type="EMBL" id="KAJ8466294.1"/>
    </source>
</evidence>
<reference evidence="2 3" key="1">
    <citation type="submission" date="2022-12" db="EMBL/GenBank/DDBJ databases">
        <title>Chromosome-scale assembly of the Ensete ventricosum genome.</title>
        <authorList>
            <person name="Dussert Y."/>
            <person name="Stocks J."/>
            <person name="Wendawek A."/>
            <person name="Woldeyes F."/>
            <person name="Nichols R.A."/>
            <person name="Borrell J.S."/>
        </authorList>
    </citation>
    <scope>NUCLEOTIDE SEQUENCE [LARGE SCALE GENOMIC DNA]</scope>
    <source>
        <strain evidence="3">cv. Maze</strain>
        <tissue evidence="2">Seeds</tissue>
    </source>
</reference>
<dbReference type="Proteomes" id="UP001222027">
    <property type="component" value="Unassembled WGS sequence"/>
</dbReference>
<gene>
    <name evidence="2" type="ORF">OPV22_028846</name>
</gene>
<dbReference type="AlphaFoldDB" id="A0AAV8Q4W0"/>
<protein>
    <submittedName>
        <fullName evidence="2">Uncharacterized protein</fullName>
    </submittedName>
</protein>
<evidence type="ECO:0000256" key="1">
    <source>
        <dbReference type="SAM" id="MobiDB-lite"/>
    </source>
</evidence>